<dbReference type="AlphaFoldDB" id="Q9ALX7"/>
<dbReference type="PIRSF" id="PIRSF001363">
    <property type="entry name" value="Malate_synth"/>
    <property type="match status" value="1"/>
</dbReference>
<evidence type="ECO:0000256" key="6">
    <source>
        <dbReference type="ARBA" id="ARBA00047918"/>
    </source>
</evidence>
<dbReference type="GO" id="GO:0006099">
    <property type="term" value="P:tricarboxylic acid cycle"/>
    <property type="evidence" value="ECO:0007669"/>
    <property type="project" value="UniProtKB-KW"/>
</dbReference>
<dbReference type="InterPro" id="IPR048355">
    <property type="entry name" value="MS_C"/>
</dbReference>
<comment type="similarity">
    <text evidence="1 9">Belongs to the malate synthase family.</text>
</comment>
<evidence type="ECO:0000256" key="1">
    <source>
        <dbReference type="ARBA" id="ARBA00006394"/>
    </source>
</evidence>
<dbReference type="Gene3D" id="3.20.20.360">
    <property type="entry name" value="Malate synthase, domain 3"/>
    <property type="match status" value="1"/>
</dbReference>
<dbReference type="Pfam" id="PF20659">
    <property type="entry name" value="MS_C"/>
    <property type="match status" value="1"/>
</dbReference>
<dbReference type="FunFam" id="3.20.20.360:FF:000001">
    <property type="entry name" value="Malate synthase"/>
    <property type="match status" value="1"/>
</dbReference>
<dbReference type="Pfam" id="PF20656">
    <property type="entry name" value="MS_N"/>
    <property type="match status" value="1"/>
</dbReference>
<dbReference type="PROSITE" id="PS00510">
    <property type="entry name" value="MALATE_SYNTHASE"/>
    <property type="match status" value="1"/>
</dbReference>
<dbReference type="GO" id="GO:0004474">
    <property type="term" value="F:malate synthase activity"/>
    <property type="evidence" value="ECO:0007669"/>
    <property type="project" value="UniProtKB-EC"/>
</dbReference>
<feature type="domain" description="Malate synthase N-terminal" evidence="11">
    <location>
        <begin position="18"/>
        <end position="70"/>
    </location>
</feature>
<evidence type="ECO:0000259" key="12">
    <source>
        <dbReference type="Pfam" id="PF20659"/>
    </source>
</evidence>
<dbReference type="Gene3D" id="1.20.1220.12">
    <property type="entry name" value="Malate synthase, domain III"/>
    <property type="match status" value="1"/>
</dbReference>
<feature type="domain" description="Malate synthase TIM barrel" evidence="10">
    <location>
        <begin position="165"/>
        <end position="411"/>
    </location>
</feature>
<keyword evidence="5 9" id="KW-0808">Transferase</keyword>
<evidence type="ECO:0000259" key="11">
    <source>
        <dbReference type="Pfam" id="PF20656"/>
    </source>
</evidence>
<dbReference type="FunFam" id="1.20.1220.12:FF:000001">
    <property type="entry name" value="Malate synthase"/>
    <property type="match status" value="1"/>
</dbReference>
<feature type="active site" description="Proton acceptor" evidence="8">
    <location>
        <position position="169"/>
    </location>
</feature>
<dbReference type="InterPro" id="IPR046363">
    <property type="entry name" value="MS_N_TIM-barrel_dom"/>
</dbReference>
<proteinExistence type="inferred from homology"/>
<reference evidence="13" key="1">
    <citation type="journal article" date="2001" name="World J. Microbiol. Biotechnol.">
        <title>PCR-mediated screening and cloning of a malate synthase genefrom Streptomyces griseus NCIMB 9001.</title>
        <authorList>
            <person name="Loke P."/>
            <person name="Wee J."/>
            <person name="Seah K.I."/>
            <person name="Sim T.S."/>
        </authorList>
    </citation>
    <scope>NUCLEOTIDE SEQUENCE</scope>
    <source>
        <strain evidence="13">NCIMB 9001</strain>
    </source>
</reference>
<organism evidence="13">
    <name type="scientific">Streptomyces griseus</name>
    <dbReference type="NCBI Taxonomy" id="1911"/>
    <lineage>
        <taxon>Bacteria</taxon>
        <taxon>Bacillati</taxon>
        <taxon>Actinomycetota</taxon>
        <taxon>Actinomycetes</taxon>
        <taxon>Kitasatosporales</taxon>
        <taxon>Streptomycetaceae</taxon>
        <taxon>Streptomyces</taxon>
    </lineage>
</organism>
<dbReference type="CDD" id="cd00727">
    <property type="entry name" value="malate_synt_A"/>
    <property type="match status" value="1"/>
</dbReference>
<gene>
    <name evidence="13" type="primary">aceB</name>
</gene>
<dbReference type="InterPro" id="IPR001465">
    <property type="entry name" value="Malate_synthase_TIM"/>
</dbReference>
<evidence type="ECO:0000256" key="8">
    <source>
        <dbReference type="PIRSR" id="PIRSR001363-1"/>
    </source>
</evidence>
<evidence type="ECO:0000259" key="10">
    <source>
        <dbReference type="Pfam" id="PF01274"/>
    </source>
</evidence>
<evidence type="ECO:0000256" key="5">
    <source>
        <dbReference type="ARBA" id="ARBA00022679"/>
    </source>
</evidence>
<evidence type="ECO:0000256" key="7">
    <source>
        <dbReference type="ARBA" id="ARBA00068441"/>
    </source>
</evidence>
<dbReference type="EMBL" id="AF337556">
    <property type="protein sequence ID" value="AAK14382.1"/>
    <property type="molecule type" value="Genomic_DNA"/>
</dbReference>
<keyword evidence="3 9" id="KW-0329">Glyoxylate bypass</keyword>
<protein>
    <recommendedName>
        <fullName evidence="7 9">Malate synthase</fullName>
        <ecNumber evidence="2 9">2.3.3.9</ecNumber>
    </recommendedName>
</protein>
<feature type="active site" description="Proton donor" evidence="8">
    <location>
        <position position="453"/>
    </location>
</feature>
<dbReference type="PANTHER" id="PTHR42902">
    <property type="entry name" value="MALATE SYNTHASE"/>
    <property type="match status" value="1"/>
</dbReference>
<evidence type="ECO:0000256" key="9">
    <source>
        <dbReference type="RuleBase" id="RU000555"/>
    </source>
</evidence>
<comment type="pathway">
    <text evidence="9">Carbohydrate metabolism; glyoxylate cycle; (S)-malate from isocitrate: step 2/2.</text>
</comment>
<evidence type="ECO:0000256" key="3">
    <source>
        <dbReference type="ARBA" id="ARBA00022435"/>
    </source>
</evidence>
<dbReference type="InterPro" id="IPR011076">
    <property type="entry name" value="Malate_synth_sf"/>
</dbReference>
<feature type="domain" description="Malate synthase C-terminal" evidence="12">
    <location>
        <begin position="420"/>
        <end position="538"/>
    </location>
</feature>
<dbReference type="InterPro" id="IPR044856">
    <property type="entry name" value="Malate_synth_C_sf"/>
</dbReference>
<dbReference type="UniPathway" id="UPA00703">
    <property type="reaction ID" value="UER00720"/>
</dbReference>
<keyword evidence="4 9" id="KW-0816">Tricarboxylic acid cycle</keyword>
<accession>Q9ALX7</accession>
<dbReference type="GO" id="GO:0006097">
    <property type="term" value="P:glyoxylate cycle"/>
    <property type="evidence" value="ECO:0007669"/>
    <property type="project" value="UniProtKB-UniPathway"/>
</dbReference>
<dbReference type="InterPro" id="IPR019830">
    <property type="entry name" value="Malate_synthase_CS"/>
</dbReference>
<dbReference type="Pfam" id="PF01274">
    <property type="entry name" value="MS_TIM-barrel"/>
    <property type="match status" value="1"/>
</dbReference>
<dbReference type="NCBIfam" id="TIGR01344">
    <property type="entry name" value="malate_syn_A"/>
    <property type="match status" value="1"/>
</dbReference>
<dbReference type="InterPro" id="IPR048356">
    <property type="entry name" value="MS_N"/>
</dbReference>
<evidence type="ECO:0000256" key="2">
    <source>
        <dbReference type="ARBA" id="ARBA00012636"/>
    </source>
</evidence>
<dbReference type="GO" id="GO:0005737">
    <property type="term" value="C:cytoplasm"/>
    <property type="evidence" value="ECO:0007669"/>
    <property type="project" value="TreeGrafter"/>
</dbReference>
<evidence type="ECO:0000256" key="4">
    <source>
        <dbReference type="ARBA" id="ARBA00022532"/>
    </source>
</evidence>
<dbReference type="InterPro" id="IPR006252">
    <property type="entry name" value="Malate_synthA"/>
</dbReference>
<name>Q9ALX7_STRGR</name>
<comment type="catalytic activity">
    <reaction evidence="6 9">
        <text>glyoxylate + acetyl-CoA + H2O = (S)-malate + CoA + H(+)</text>
        <dbReference type="Rhea" id="RHEA:18181"/>
        <dbReference type="ChEBI" id="CHEBI:15377"/>
        <dbReference type="ChEBI" id="CHEBI:15378"/>
        <dbReference type="ChEBI" id="CHEBI:15589"/>
        <dbReference type="ChEBI" id="CHEBI:36655"/>
        <dbReference type="ChEBI" id="CHEBI:57287"/>
        <dbReference type="ChEBI" id="CHEBI:57288"/>
        <dbReference type="EC" id="2.3.3.9"/>
    </reaction>
</comment>
<dbReference type="EC" id="2.3.3.9" evidence="2 9"/>
<evidence type="ECO:0000313" key="13">
    <source>
        <dbReference type="EMBL" id="AAK14382.1"/>
    </source>
</evidence>
<dbReference type="SUPFAM" id="SSF51645">
    <property type="entry name" value="Malate synthase G"/>
    <property type="match status" value="1"/>
</dbReference>
<sequence length="540" mass="59896">MSAPAPSTLAIVDAEPLPRQEEVLTDAALAFVAELHRQFTPRRNELLARRGERRAEIARTSTLDFLPETAAVRADTSWKVAPAPAALNDRRVEITGPTDRKMTINALNSGAKVWLADFEDASAPTWENVVLGQLNLTDAYERRIDFTDPKSGKSYALKSADELATVVMRPRGWHLEERHLQLDGVSVPGALVDFGLYFFHNAQRLIDLGKGPYFYLPKTESHLEARLWNDVFVFAQDYVGIPQGTVRATVLIETITAAYEMEEILYELRDHAAGLNAGRWDYLFSIVKNFRDGGSKFVLPDRNAVTMTAPFMRAYTELLVRTCHKRGAHAIGGMAAFIPSRRDAEVNKVAFEKVKADKDREANDGFDGSWVAHPDLVPIALASFDAVLGEKPNQKDRLREDVSVAPGDLIAIDTLDASPTYDGLRNAVAVGIRYIEAWLRGLGAVAIFNLMEDAATAEISRSQIWQWINAGVVFENGEHATADLARKVAAEELAAIREEIGEETFTAGKWQQAHDLLLQVSLDQDYADFLTLPAYEQLMG</sequence>
<dbReference type="PANTHER" id="PTHR42902:SF1">
    <property type="entry name" value="MALATE SYNTHASE 1-RELATED"/>
    <property type="match status" value="1"/>
</dbReference>